<dbReference type="AlphaFoldDB" id="A0A8T1U2S2"/>
<organism evidence="1 2">
    <name type="scientific">Phytophthora cactorum</name>
    <dbReference type="NCBI Taxonomy" id="29920"/>
    <lineage>
        <taxon>Eukaryota</taxon>
        <taxon>Sar</taxon>
        <taxon>Stramenopiles</taxon>
        <taxon>Oomycota</taxon>
        <taxon>Peronosporomycetes</taxon>
        <taxon>Peronosporales</taxon>
        <taxon>Peronosporaceae</taxon>
        <taxon>Phytophthora</taxon>
    </lineage>
</organism>
<dbReference type="Proteomes" id="UP000688947">
    <property type="component" value="Unassembled WGS sequence"/>
</dbReference>
<evidence type="ECO:0000313" key="2">
    <source>
        <dbReference type="Proteomes" id="UP000688947"/>
    </source>
</evidence>
<dbReference type="VEuPathDB" id="FungiDB:PC110_g21056"/>
<dbReference type="EMBL" id="JAENGZ010000850">
    <property type="protein sequence ID" value="KAG6953171.1"/>
    <property type="molecule type" value="Genomic_DNA"/>
</dbReference>
<proteinExistence type="predicted"/>
<name>A0A8T1U2S2_9STRA</name>
<accession>A0A8T1U2S2</accession>
<evidence type="ECO:0000313" key="1">
    <source>
        <dbReference type="EMBL" id="KAG6953171.1"/>
    </source>
</evidence>
<protein>
    <submittedName>
        <fullName evidence="1">Uncharacterized protein</fullName>
    </submittedName>
</protein>
<dbReference type="OrthoDB" id="129330at2759"/>
<comment type="caution">
    <text evidence="1">The sequence shown here is derived from an EMBL/GenBank/DDBJ whole genome shotgun (WGS) entry which is preliminary data.</text>
</comment>
<feature type="non-terminal residue" evidence="1">
    <location>
        <position position="1"/>
    </location>
</feature>
<gene>
    <name evidence="1" type="ORF">JG687_00012538</name>
</gene>
<sequence length="192" mass="22037">QQKKLDSVVAIALGAFKRRQEREQLKTVPTVCGFQQKLALSRKRIASAVAACTTLALGDIIHQLCASEEYSCRLVRRYNEVGALEFKAVSNLDDIFRPHELNLSNLYKFSMHDFRKKDENTRESKLAFLSEHPLWLTHSLGRMFQEVVPVIRGYRLPYVDSDSPMEFRVKHAALSLVLFKPFRSVADLVNRV</sequence>
<reference evidence="1" key="1">
    <citation type="submission" date="2021-01" db="EMBL/GenBank/DDBJ databases">
        <title>Phytophthora aleatoria, a newly-described species from Pinus radiata is distinct from Phytophthora cactorum isolates based on comparative genomics.</title>
        <authorList>
            <person name="Mcdougal R."/>
            <person name="Panda P."/>
            <person name="Williams N."/>
            <person name="Studholme D.J."/>
        </authorList>
    </citation>
    <scope>NUCLEOTIDE SEQUENCE</scope>
    <source>
        <strain evidence="1">NZFS 3830</strain>
    </source>
</reference>